<accession>A0A9Q3D1E5</accession>
<dbReference type="PROSITE" id="PS51296">
    <property type="entry name" value="RIESKE"/>
    <property type="match status" value="1"/>
</dbReference>
<sequence>MILIGQLDQLNLHSRYIVSVRSDSLGSKYHSIIIYATDHDQPSSPSHHKDLNPTSARQWHAMEEECPHLGASMADAQIQIEDDGLVAICPWHNYDFNLRTGQSSSGLKACVFPTLTKDGKLYLDYPSGATDWSLVALRPVSQRFALPHLDSESLSTSISSLDRPPPKSLLEWGAIILRTPSPELKIQFTRHAFQSFRKGQLAIFPSSATPSGFSLPPDQPTREAVQLVKPGDVLKRGKGGSVASRIKLLHALANIELWAIDLAWDIITRFAHELVGGKKLPRAFFTDFAKVAEDEAKHFTLLREALKRLGSDWGQLPIHDGLWQSARDTAHSLTSRICIIHLVHEARGLDVNPTQIKRVRDAGDHETASSLEIIHADEVTHVAAGHRWLCYICNTSEPKLDPVNVFRSQVKDHFFGKLKPPFNAADRAKAGLSPSFYEDL</sequence>
<evidence type="ECO:0000313" key="7">
    <source>
        <dbReference type="Proteomes" id="UP000765509"/>
    </source>
</evidence>
<keyword evidence="2" id="KW-0479">Metal-binding</keyword>
<dbReference type="EMBL" id="AVOT02012895">
    <property type="protein sequence ID" value="MBW0495061.1"/>
    <property type="molecule type" value="Genomic_DNA"/>
</dbReference>
<organism evidence="6 7">
    <name type="scientific">Austropuccinia psidii MF-1</name>
    <dbReference type="NCBI Taxonomy" id="1389203"/>
    <lineage>
        <taxon>Eukaryota</taxon>
        <taxon>Fungi</taxon>
        <taxon>Dikarya</taxon>
        <taxon>Basidiomycota</taxon>
        <taxon>Pucciniomycotina</taxon>
        <taxon>Pucciniomycetes</taxon>
        <taxon>Pucciniales</taxon>
        <taxon>Sphaerophragmiaceae</taxon>
        <taxon>Austropuccinia</taxon>
    </lineage>
</organism>
<dbReference type="Proteomes" id="UP000765509">
    <property type="component" value="Unassembled WGS sequence"/>
</dbReference>
<dbReference type="SUPFAM" id="SSF50022">
    <property type="entry name" value="ISP domain"/>
    <property type="match status" value="1"/>
</dbReference>
<feature type="domain" description="Rieske" evidence="5">
    <location>
        <begin position="58"/>
        <end position="123"/>
    </location>
</feature>
<protein>
    <recommendedName>
        <fullName evidence="5">Rieske domain-containing protein</fullName>
    </recommendedName>
</protein>
<dbReference type="PANTHER" id="PTHR42782:SF2">
    <property type="entry name" value="3-OXOACYL-[ACYL-CARRIER-PROTEIN] SYNTHASE-LIKE PROTEIN"/>
    <property type="match status" value="1"/>
</dbReference>
<gene>
    <name evidence="6" type="ORF">O181_034776</name>
</gene>
<keyword evidence="3" id="KW-0408">Iron</keyword>
<dbReference type="GO" id="GO:0046872">
    <property type="term" value="F:metal ion binding"/>
    <property type="evidence" value="ECO:0007669"/>
    <property type="project" value="UniProtKB-KW"/>
</dbReference>
<keyword evidence="1" id="KW-0001">2Fe-2S</keyword>
<dbReference type="CDD" id="cd03467">
    <property type="entry name" value="Rieske"/>
    <property type="match status" value="1"/>
</dbReference>
<evidence type="ECO:0000313" key="6">
    <source>
        <dbReference type="EMBL" id="MBW0495061.1"/>
    </source>
</evidence>
<evidence type="ECO:0000256" key="1">
    <source>
        <dbReference type="ARBA" id="ARBA00022714"/>
    </source>
</evidence>
<comment type="caution">
    <text evidence="6">The sequence shown here is derived from an EMBL/GenBank/DDBJ whole genome shotgun (WGS) entry which is preliminary data.</text>
</comment>
<dbReference type="Pfam" id="PF04305">
    <property type="entry name" value="DUF455"/>
    <property type="match status" value="1"/>
</dbReference>
<evidence type="ECO:0000259" key="5">
    <source>
        <dbReference type="PROSITE" id="PS51296"/>
    </source>
</evidence>
<dbReference type="InterPro" id="IPR017941">
    <property type="entry name" value="Rieske_2Fe-2S"/>
</dbReference>
<dbReference type="GO" id="GO:0051537">
    <property type="term" value="F:2 iron, 2 sulfur cluster binding"/>
    <property type="evidence" value="ECO:0007669"/>
    <property type="project" value="UniProtKB-KW"/>
</dbReference>
<reference evidence="6" key="1">
    <citation type="submission" date="2021-03" db="EMBL/GenBank/DDBJ databases">
        <title>Draft genome sequence of rust myrtle Austropuccinia psidii MF-1, a brazilian biotype.</title>
        <authorList>
            <person name="Quecine M.C."/>
            <person name="Pachon D.M.R."/>
            <person name="Bonatelli M.L."/>
            <person name="Correr F.H."/>
            <person name="Franceschini L.M."/>
            <person name="Leite T.F."/>
            <person name="Margarido G.R.A."/>
            <person name="Almeida C.A."/>
            <person name="Ferrarezi J.A."/>
            <person name="Labate C.A."/>
        </authorList>
    </citation>
    <scope>NUCLEOTIDE SEQUENCE</scope>
    <source>
        <strain evidence="6">MF-1</strain>
    </source>
</reference>
<proteinExistence type="predicted"/>
<evidence type="ECO:0000256" key="2">
    <source>
        <dbReference type="ARBA" id="ARBA00022723"/>
    </source>
</evidence>
<dbReference type="SUPFAM" id="SSF47240">
    <property type="entry name" value="Ferritin-like"/>
    <property type="match status" value="1"/>
</dbReference>
<keyword evidence="4" id="KW-0411">Iron-sulfur</keyword>
<dbReference type="InterPro" id="IPR007402">
    <property type="entry name" value="DUF455"/>
</dbReference>
<dbReference type="InterPro" id="IPR009078">
    <property type="entry name" value="Ferritin-like_SF"/>
</dbReference>
<dbReference type="OrthoDB" id="426882at2759"/>
<dbReference type="Pfam" id="PF00355">
    <property type="entry name" value="Rieske"/>
    <property type="match status" value="1"/>
</dbReference>
<evidence type="ECO:0000256" key="3">
    <source>
        <dbReference type="ARBA" id="ARBA00023004"/>
    </source>
</evidence>
<dbReference type="InterPro" id="IPR036922">
    <property type="entry name" value="Rieske_2Fe-2S_sf"/>
</dbReference>
<dbReference type="Gene3D" id="2.102.10.10">
    <property type="entry name" value="Rieske [2Fe-2S] iron-sulphur domain"/>
    <property type="match status" value="1"/>
</dbReference>
<keyword evidence="7" id="KW-1185">Reference proteome</keyword>
<name>A0A9Q3D1E5_9BASI</name>
<dbReference type="CDD" id="cd00657">
    <property type="entry name" value="Ferritin_like"/>
    <property type="match status" value="1"/>
</dbReference>
<evidence type="ECO:0000256" key="4">
    <source>
        <dbReference type="ARBA" id="ARBA00023014"/>
    </source>
</evidence>
<dbReference type="PANTHER" id="PTHR42782">
    <property type="entry name" value="SI:CH73-314G15.3"/>
    <property type="match status" value="1"/>
</dbReference>
<dbReference type="AlphaFoldDB" id="A0A9Q3D1E5"/>